<evidence type="ECO:0000256" key="1">
    <source>
        <dbReference type="ARBA" id="ARBA00004141"/>
    </source>
</evidence>
<dbReference type="GO" id="GO:0005886">
    <property type="term" value="C:plasma membrane"/>
    <property type="evidence" value="ECO:0007669"/>
    <property type="project" value="TreeGrafter"/>
</dbReference>
<comment type="subcellular location">
    <subcellularLocation>
        <location evidence="1">Membrane</location>
        <topology evidence="1">Multi-pass membrane protein</topology>
    </subcellularLocation>
</comment>
<dbReference type="OrthoDB" id="309023at2"/>
<dbReference type="RefSeq" id="WP_060528257.1">
    <property type="nucleotide sequence ID" value="NZ_KQ557120.1"/>
</dbReference>
<accession>A0A0T5YUV3</accession>
<keyword evidence="7" id="KW-1185">Reference proteome</keyword>
<organism evidence="6 7">
    <name type="scientific">endosymbiont of Ridgeia piscesae</name>
    <dbReference type="NCBI Taxonomy" id="54398"/>
    <lineage>
        <taxon>Bacteria</taxon>
        <taxon>Pseudomonadati</taxon>
        <taxon>Pseudomonadota</taxon>
        <taxon>Gammaproteobacteria</taxon>
        <taxon>sulfur-oxidizing symbionts</taxon>
    </lineage>
</organism>
<feature type="transmembrane region" description="Helical" evidence="5">
    <location>
        <begin position="253"/>
        <end position="274"/>
    </location>
</feature>
<protein>
    <submittedName>
        <fullName evidence="6">Tellurite resistance protein TehA, permeases-like protein</fullName>
    </submittedName>
</protein>
<comment type="caution">
    <text evidence="6">The sequence shown here is derived from an EMBL/GenBank/DDBJ whole genome shotgun (WGS) entry which is preliminary data.</text>
</comment>
<name>A0A0T5YUV3_9GAMM</name>
<keyword evidence="4 5" id="KW-0472">Membrane</keyword>
<feature type="transmembrane region" description="Helical" evidence="5">
    <location>
        <begin position="12"/>
        <end position="29"/>
    </location>
</feature>
<dbReference type="PATRIC" id="fig|54398.3.peg.958"/>
<dbReference type="CDD" id="cd09323">
    <property type="entry name" value="TDT_SLAC1_like"/>
    <property type="match status" value="1"/>
</dbReference>
<dbReference type="Pfam" id="PF03595">
    <property type="entry name" value="SLAC1"/>
    <property type="match status" value="1"/>
</dbReference>
<evidence type="ECO:0000313" key="6">
    <source>
        <dbReference type="EMBL" id="KRT54332.1"/>
    </source>
</evidence>
<dbReference type="GO" id="GO:0046583">
    <property type="term" value="F:monoatomic cation efflux transmembrane transporter activity"/>
    <property type="evidence" value="ECO:0007669"/>
    <property type="project" value="TreeGrafter"/>
</dbReference>
<feature type="transmembrane region" description="Helical" evidence="5">
    <location>
        <begin position="198"/>
        <end position="217"/>
    </location>
</feature>
<dbReference type="EMBL" id="LDXT01000092">
    <property type="protein sequence ID" value="KRT54332.1"/>
    <property type="molecule type" value="Genomic_DNA"/>
</dbReference>
<dbReference type="Gene3D" id="1.50.10.150">
    <property type="entry name" value="Voltage-dependent anion channel"/>
    <property type="match status" value="1"/>
</dbReference>
<feature type="transmembrane region" description="Helical" evidence="5">
    <location>
        <begin position="41"/>
        <end position="62"/>
    </location>
</feature>
<keyword evidence="3 5" id="KW-1133">Transmembrane helix</keyword>
<feature type="transmembrane region" description="Helical" evidence="5">
    <location>
        <begin position="229"/>
        <end position="246"/>
    </location>
</feature>
<evidence type="ECO:0000256" key="5">
    <source>
        <dbReference type="SAM" id="Phobius"/>
    </source>
</evidence>
<dbReference type="InterPro" id="IPR038665">
    <property type="entry name" value="Voltage-dep_anion_channel_sf"/>
</dbReference>
<dbReference type="Proteomes" id="UP000051634">
    <property type="component" value="Unassembled WGS sequence"/>
</dbReference>
<gene>
    <name evidence="6" type="ORF">Ga0074115_10493</name>
</gene>
<keyword evidence="2 5" id="KW-0812">Transmembrane</keyword>
<feature type="transmembrane region" description="Helical" evidence="5">
    <location>
        <begin position="167"/>
        <end position="186"/>
    </location>
</feature>
<dbReference type="InterPro" id="IPR004695">
    <property type="entry name" value="SLAC1/Mae1/Ssu1/TehA"/>
</dbReference>
<dbReference type="AlphaFoldDB" id="A0A0T5YUV3"/>
<evidence type="ECO:0000256" key="3">
    <source>
        <dbReference type="ARBA" id="ARBA00022989"/>
    </source>
</evidence>
<dbReference type="PANTHER" id="PTHR37955:SF1">
    <property type="entry name" value="DEP DOMAIN-CONTAINING PROTEIN"/>
    <property type="match status" value="1"/>
</dbReference>
<evidence type="ECO:0000256" key="4">
    <source>
        <dbReference type="ARBA" id="ARBA00023136"/>
    </source>
</evidence>
<dbReference type="InterPro" id="IPR052951">
    <property type="entry name" value="Tellurite_res_ion_channel"/>
</dbReference>
<feature type="transmembrane region" description="Helical" evidence="5">
    <location>
        <begin position="108"/>
        <end position="129"/>
    </location>
</feature>
<proteinExistence type="predicted"/>
<feature type="transmembrane region" description="Helical" evidence="5">
    <location>
        <begin position="141"/>
        <end position="161"/>
    </location>
</feature>
<evidence type="ECO:0000313" key="7">
    <source>
        <dbReference type="Proteomes" id="UP000051634"/>
    </source>
</evidence>
<evidence type="ECO:0000256" key="2">
    <source>
        <dbReference type="ARBA" id="ARBA00022692"/>
    </source>
</evidence>
<sequence length="318" mass="36238">MSQQERLENLPISFFSMVMGMAGLTIAWQKAQHVWQWELQINPWLVGLTSGLFLVLLVLYGAKLIHHRKAVLAELKNPVKLNFFPAVSISLLLLSVCFLVVSEDISRLLWMTGTALHLLFTLYVVNVWIHHEHFEVHHLNPAWFIPAVGNVLVPVAGMPLGYVDVSWFFFSVGLLFWMILLTIIFYRILFHDPLPAKLMPTLFILIAPPAVGFVAYMKLTGELDSFARILYYSGLFLTLLLFTQVGRFTRLQFFLSWWAYSFPVAAITIASLLMHELTNGMIYLYIGSGLLLLLTLIVGLLLVRTSRAVRMKKICVPE</sequence>
<reference evidence="6 7" key="1">
    <citation type="submission" date="2015-11" db="EMBL/GenBank/DDBJ databases">
        <title>The genome of Candidatus Endoriftia persephone in Ridgeia piscesae and population structure of the North Eastern Pacific vestimentiferan symbionts.</title>
        <authorList>
            <person name="Perez M."/>
            <person name="Juniper K.S."/>
        </authorList>
    </citation>
    <scope>NUCLEOTIDE SEQUENCE [LARGE SCALE GENOMIC DNA]</scope>
    <source>
        <strain evidence="6">Ind11</strain>
    </source>
</reference>
<dbReference type="PANTHER" id="PTHR37955">
    <property type="entry name" value="TELLURITE RESISTANCE PROTEIN TEHA"/>
    <property type="match status" value="1"/>
</dbReference>
<feature type="transmembrane region" description="Helical" evidence="5">
    <location>
        <begin position="280"/>
        <end position="303"/>
    </location>
</feature>
<feature type="transmembrane region" description="Helical" evidence="5">
    <location>
        <begin position="83"/>
        <end position="102"/>
    </location>
</feature>